<comment type="caution">
    <text evidence="1">The sequence shown here is derived from an EMBL/GenBank/DDBJ whole genome shotgun (WGS) entry which is preliminary data.</text>
</comment>
<accession>A0ABX0E5S3</accession>
<sequence>MDYWPYPPDEADRVDPFDSERTERQYVLFGGHRPTSAFTDPAWFGHRDLHLYIPWGYKILRMAQKVAIHRHGDLVRDWPVPHRDPRVDPVDPPAGETLYLDNWKRSVCGYRILTSPTEMTAAEDAYDYAAATELARAASRAEGRALVVYMYDAANWH</sequence>
<proteinExistence type="predicted"/>
<reference evidence="1 2" key="1">
    <citation type="submission" date="2020-02" db="EMBL/GenBank/DDBJ databases">
        <title>Whole-genome analyses of novel actinobacteria.</title>
        <authorList>
            <person name="Sahin N."/>
            <person name="Tokatli A."/>
        </authorList>
    </citation>
    <scope>NUCLEOTIDE SEQUENCE [LARGE SCALE GENOMIC DNA]</scope>
    <source>
        <strain evidence="1 2">YC419</strain>
    </source>
</reference>
<keyword evidence="2" id="KW-1185">Reference proteome</keyword>
<evidence type="ECO:0000313" key="2">
    <source>
        <dbReference type="Proteomes" id="UP001518140"/>
    </source>
</evidence>
<dbReference type="EMBL" id="JAAKZX010000307">
    <property type="protein sequence ID" value="NGO48892.1"/>
    <property type="molecule type" value="Genomic_DNA"/>
</dbReference>
<name>A0ABX0E5S3_9ACTN</name>
<gene>
    <name evidence="1" type="ORF">G6048_44720</name>
</gene>
<evidence type="ECO:0000313" key="1">
    <source>
        <dbReference type="EMBL" id="NGO48892.1"/>
    </source>
</evidence>
<dbReference type="RefSeq" id="WP_165345357.1">
    <property type="nucleotide sequence ID" value="NZ_JAAKZX010000307.1"/>
</dbReference>
<protein>
    <submittedName>
        <fullName evidence="1">Uncharacterized protein</fullName>
    </submittedName>
</protein>
<dbReference type="Proteomes" id="UP001518140">
    <property type="component" value="Unassembled WGS sequence"/>
</dbReference>
<organism evidence="1 2">
    <name type="scientific">Streptomyces ureilyticus</name>
    <dbReference type="NCBI Taxonomy" id="1775131"/>
    <lineage>
        <taxon>Bacteria</taxon>
        <taxon>Bacillati</taxon>
        <taxon>Actinomycetota</taxon>
        <taxon>Actinomycetes</taxon>
        <taxon>Kitasatosporales</taxon>
        <taxon>Streptomycetaceae</taxon>
        <taxon>Streptomyces</taxon>
    </lineage>
</organism>